<evidence type="ECO:0000256" key="1">
    <source>
        <dbReference type="SAM" id="MobiDB-lite"/>
    </source>
</evidence>
<evidence type="ECO:0000313" key="4">
    <source>
        <dbReference type="EMBL" id="GEU79253.1"/>
    </source>
</evidence>
<organism evidence="4">
    <name type="scientific">Tanacetum cinerariifolium</name>
    <name type="common">Dalmatian daisy</name>
    <name type="synonym">Chrysanthemum cinerariifolium</name>
    <dbReference type="NCBI Taxonomy" id="118510"/>
    <lineage>
        <taxon>Eukaryota</taxon>
        <taxon>Viridiplantae</taxon>
        <taxon>Streptophyta</taxon>
        <taxon>Embryophyta</taxon>
        <taxon>Tracheophyta</taxon>
        <taxon>Spermatophyta</taxon>
        <taxon>Magnoliopsida</taxon>
        <taxon>eudicotyledons</taxon>
        <taxon>Gunneridae</taxon>
        <taxon>Pentapetalae</taxon>
        <taxon>asterids</taxon>
        <taxon>campanulids</taxon>
        <taxon>Asterales</taxon>
        <taxon>Asteraceae</taxon>
        <taxon>Asteroideae</taxon>
        <taxon>Anthemideae</taxon>
        <taxon>Anthemidinae</taxon>
        <taxon>Tanacetum</taxon>
    </lineage>
</organism>
<comment type="caution">
    <text evidence="4">The sequence shown here is derived from an EMBL/GenBank/DDBJ whole genome shotgun (WGS) entry which is preliminary data.</text>
</comment>
<proteinExistence type="predicted"/>
<name>A0A6L2MZI0_TANCI</name>
<dbReference type="Pfam" id="PF07727">
    <property type="entry name" value="RVT_2"/>
    <property type="match status" value="1"/>
</dbReference>
<dbReference type="Pfam" id="PF05695">
    <property type="entry name" value="Ycf2"/>
    <property type="match status" value="1"/>
</dbReference>
<gene>
    <name evidence="4" type="ORF">Tci_051231</name>
</gene>
<dbReference type="InterPro" id="IPR013103">
    <property type="entry name" value="RVT_2"/>
</dbReference>
<feature type="domain" description="Ycf2 N-terminal" evidence="2">
    <location>
        <begin position="282"/>
        <end position="345"/>
    </location>
</feature>
<protein>
    <submittedName>
        <fullName evidence="4">Copia protein</fullName>
    </submittedName>
</protein>
<dbReference type="InterPro" id="IPR056777">
    <property type="entry name" value="Ycf2_N"/>
</dbReference>
<feature type="compositionally biased region" description="Basic and acidic residues" evidence="1">
    <location>
        <begin position="256"/>
        <end position="265"/>
    </location>
</feature>
<dbReference type="EMBL" id="BKCJ010007833">
    <property type="protein sequence ID" value="GEU79253.1"/>
    <property type="molecule type" value="Genomic_DNA"/>
</dbReference>
<feature type="region of interest" description="Disordered" evidence="1">
    <location>
        <begin position="241"/>
        <end position="265"/>
    </location>
</feature>
<dbReference type="AlphaFoldDB" id="A0A6L2MZI0"/>
<evidence type="ECO:0000259" key="3">
    <source>
        <dbReference type="Pfam" id="PF07727"/>
    </source>
</evidence>
<reference evidence="4" key="1">
    <citation type="journal article" date="2019" name="Sci. Rep.">
        <title>Draft genome of Tanacetum cinerariifolium, the natural source of mosquito coil.</title>
        <authorList>
            <person name="Yamashiro T."/>
            <person name="Shiraishi A."/>
            <person name="Satake H."/>
            <person name="Nakayama K."/>
        </authorList>
    </citation>
    <scope>NUCLEOTIDE SEQUENCE</scope>
</reference>
<feature type="domain" description="Reverse transcriptase Ty1/copia-type" evidence="3">
    <location>
        <begin position="541"/>
        <end position="648"/>
    </location>
</feature>
<accession>A0A6L2MZI0</accession>
<sequence length="649" mass="74809">MMKGSDIGAQEKETKLLREWVKFTSVEREQIESYFRRFLTLVNHLDRNKHTSKTITSNIKFLDNLPSEWSRYVTLVNQTKDLHEVDYNQLESARSDYGKWSECCTKSAKSNFRSEQNRLIVVLAIRNQIGNIVQARVTNNEKARILFQDEEFDLMAATCAFEDEKEAYANFILMANLQQASTLGTQIDKAPIYDSDGSSKVHRYKNCYNNDIFIMFSQEEKYTELLEPVTETHVKQHNNSNVIPTESNVDPSGAQVEHHPTPNEETRAYHESLYNNLAIEVEKVNKEHLEHFISKQKSRFQVVFDRLRINPYSIDWSEVIDKKDLSKPLHFFLSKLLLFLSNSLPILIPLDESLDDPTTPSVAQKFLNEKLVNENVALESKVKAYKKEVEYLKTVEQPINKSSEQSTSVNTKFDKPLISRSKRVAVTPFPTSRFGLKVVVNYDLTKPVTSHSVLATNEKVIKNDKVIAFGMFQNDTSSQARVDVSVPNKQSNKSLLRAEDQSLGAIQRMIGSSLNNHVAAILDYRDLEWGNITITRKNKLDEEQMVIKNKSRLVVRGYRQEEGIDYEKSFAPVSRMEATRIFLAYVIHKGFMVYQMDVKTNFLHGFLKEQVYVCQPEGFIDADHPSHVYKLKMALYGLKQAPRAWNEEL</sequence>
<feature type="compositionally biased region" description="Polar residues" evidence="1">
    <location>
        <begin position="241"/>
        <end position="250"/>
    </location>
</feature>
<evidence type="ECO:0000259" key="2">
    <source>
        <dbReference type="Pfam" id="PF05695"/>
    </source>
</evidence>